<dbReference type="HAMAP" id="MF_00165">
    <property type="entry name" value="Thymidylate_kinase"/>
    <property type="match status" value="1"/>
</dbReference>
<dbReference type="PANTHER" id="PTHR10344:SF4">
    <property type="entry name" value="UMP-CMP KINASE 2, MITOCHONDRIAL"/>
    <property type="match status" value="1"/>
</dbReference>
<dbReference type="EC" id="2.7.4.9" evidence="2 11"/>
<keyword evidence="5 11" id="KW-0545">Nucleotide biosynthesis</keyword>
<evidence type="ECO:0000256" key="3">
    <source>
        <dbReference type="ARBA" id="ARBA00017144"/>
    </source>
</evidence>
<dbReference type="RefSeq" id="WP_188705022.1">
    <property type="nucleotide sequence ID" value="NZ_BMLX01000003.1"/>
</dbReference>
<gene>
    <name evidence="11 13" type="primary">tmk</name>
    <name evidence="13" type="ORF">GCM10010970_28570</name>
</gene>
<keyword evidence="6 11" id="KW-0547">Nucleotide-binding</keyword>
<dbReference type="EMBL" id="BMLX01000003">
    <property type="protein sequence ID" value="GGP22857.1"/>
    <property type="molecule type" value="Genomic_DNA"/>
</dbReference>
<evidence type="ECO:0000256" key="10">
    <source>
        <dbReference type="ARBA" id="ARBA00048743"/>
    </source>
</evidence>
<dbReference type="Proteomes" id="UP000637267">
    <property type="component" value="Unassembled WGS sequence"/>
</dbReference>
<keyword evidence="8 11" id="KW-0067">ATP-binding</keyword>
<comment type="similarity">
    <text evidence="1 11">Belongs to the thymidylate kinase family.</text>
</comment>
<dbReference type="PANTHER" id="PTHR10344">
    <property type="entry name" value="THYMIDYLATE KINASE"/>
    <property type="match status" value="1"/>
</dbReference>
<evidence type="ECO:0000256" key="9">
    <source>
        <dbReference type="ARBA" id="ARBA00029962"/>
    </source>
</evidence>
<feature type="binding site" evidence="11">
    <location>
        <begin position="16"/>
        <end position="23"/>
    </location>
    <ligand>
        <name>ATP</name>
        <dbReference type="ChEBI" id="CHEBI:30616"/>
    </ligand>
</feature>
<evidence type="ECO:0000256" key="8">
    <source>
        <dbReference type="ARBA" id="ARBA00022840"/>
    </source>
</evidence>
<evidence type="ECO:0000256" key="4">
    <source>
        <dbReference type="ARBA" id="ARBA00022679"/>
    </source>
</evidence>
<dbReference type="NCBIfam" id="TIGR00041">
    <property type="entry name" value="DTMP_kinase"/>
    <property type="match status" value="1"/>
</dbReference>
<protein>
    <recommendedName>
        <fullName evidence="3 11">Thymidylate kinase</fullName>
        <ecNumber evidence="2 11">2.7.4.9</ecNumber>
    </recommendedName>
    <alternativeName>
        <fullName evidence="9 11">dTMP kinase</fullName>
    </alternativeName>
</protein>
<dbReference type="InterPro" id="IPR027417">
    <property type="entry name" value="P-loop_NTPase"/>
</dbReference>
<evidence type="ECO:0000256" key="5">
    <source>
        <dbReference type="ARBA" id="ARBA00022727"/>
    </source>
</evidence>
<dbReference type="InterPro" id="IPR039430">
    <property type="entry name" value="Thymidylate_kin-like_dom"/>
</dbReference>
<evidence type="ECO:0000256" key="1">
    <source>
        <dbReference type="ARBA" id="ARBA00009776"/>
    </source>
</evidence>
<evidence type="ECO:0000256" key="11">
    <source>
        <dbReference type="HAMAP-Rule" id="MF_00165"/>
    </source>
</evidence>
<sequence length="217" mass="24582">MHNQLVPRGRFISVEGVDGAGKSTQLAFIDRWLTEARIAHIVTREPGGTPLGEKLRALLLNEPMHLETEALLMFASRREHLAGVIEPALQRGEWVLCDRFSDATYAYQGGGRGLPREKFEALERWVQDRGSEMIQPDLTFLFDVPPEVSQARMAGTRELDRFEREAASFHERVRNAYLERAHAAPARFRIINAARSIDAIQQELHVILSGWARETLA</sequence>
<proteinExistence type="inferred from homology"/>
<reference evidence="14" key="1">
    <citation type="journal article" date="2019" name="Int. J. Syst. Evol. Microbiol.">
        <title>The Global Catalogue of Microorganisms (GCM) 10K type strain sequencing project: providing services to taxonomists for standard genome sequencing and annotation.</title>
        <authorList>
            <consortium name="The Broad Institute Genomics Platform"/>
            <consortium name="The Broad Institute Genome Sequencing Center for Infectious Disease"/>
            <person name="Wu L."/>
            <person name="Ma J."/>
        </authorList>
    </citation>
    <scope>NUCLEOTIDE SEQUENCE [LARGE SCALE GENOMIC DNA]</scope>
    <source>
        <strain evidence="14">CGMCC 1.8859</strain>
    </source>
</reference>
<evidence type="ECO:0000256" key="6">
    <source>
        <dbReference type="ARBA" id="ARBA00022741"/>
    </source>
</evidence>
<dbReference type="Gene3D" id="3.40.50.300">
    <property type="entry name" value="P-loop containing nucleotide triphosphate hydrolases"/>
    <property type="match status" value="1"/>
</dbReference>
<organism evidence="13 14">
    <name type="scientific">Silvimonas iriomotensis</name>
    <dbReference type="NCBI Taxonomy" id="449662"/>
    <lineage>
        <taxon>Bacteria</taxon>
        <taxon>Pseudomonadati</taxon>
        <taxon>Pseudomonadota</taxon>
        <taxon>Betaproteobacteria</taxon>
        <taxon>Neisseriales</taxon>
        <taxon>Chitinibacteraceae</taxon>
        <taxon>Silvimonas</taxon>
    </lineage>
</organism>
<dbReference type="InterPro" id="IPR018094">
    <property type="entry name" value="Thymidylate_kinase"/>
</dbReference>
<comment type="catalytic activity">
    <reaction evidence="10 11">
        <text>dTMP + ATP = dTDP + ADP</text>
        <dbReference type="Rhea" id="RHEA:13517"/>
        <dbReference type="ChEBI" id="CHEBI:30616"/>
        <dbReference type="ChEBI" id="CHEBI:58369"/>
        <dbReference type="ChEBI" id="CHEBI:63528"/>
        <dbReference type="ChEBI" id="CHEBI:456216"/>
        <dbReference type="EC" id="2.7.4.9"/>
    </reaction>
</comment>
<comment type="function">
    <text evidence="11">Phosphorylation of dTMP to form dTDP in both de novo and salvage pathways of dTTP synthesis.</text>
</comment>
<evidence type="ECO:0000256" key="7">
    <source>
        <dbReference type="ARBA" id="ARBA00022777"/>
    </source>
</evidence>
<dbReference type="Pfam" id="PF02223">
    <property type="entry name" value="Thymidylate_kin"/>
    <property type="match status" value="1"/>
</dbReference>
<evidence type="ECO:0000259" key="12">
    <source>
        <dbReference type="Pfam" id="PF02223"/>
    </source>
</evidence>
<comment type="caution">
    <text evidence="13">The sequence shown here is derived from an EMBL/GenBank/DDBJ whole genome shotgun (WGS) entry which is preliminary data.</text>
</comment>
<dbReference type="SUPFAM" id="SSF52540">
    <property type="entry name" value="P-loop containing nucleoside triphosphate hydrolases"/>
    <property type="match status" value="1"/>
</dbReference>
<feature type="domain" description="Thymidylate kinase-like" evidence="12">
    <location>
        <begin position="14"/>
        <end position="203"/>
    </location>
</feature>
<keyword evidence="7 11" id="KW-0418">Kinase</keyword>
<evidence type="ECO:0000256" key="2">
    <source>
        <dbReference type="ARBA" id="ARBA00012980"/>
    </source>
</evidence>
<name>A0ABQ2PBF4_9NEIS</name>
<accession>A0ABQ2PBF4</accession>
<evidence type="ECO:0000313" key="14">
    <source>
        <dbReference type="Proteomes" id="UP000637267"/>
    </source>
</evidence>
<evidence type="ECO:0000313" key="13">
    <source>
        <dbReference type="EMBL" id="GGP22857.1"/>
    </source>
</evidence>
<keyword evidence="4 11" id="KW-0808">Transferase</keyword>
<keyword evidence="14" id="KW-1185">Reference proteome</keyword>
<dbReference type="GO" id="GO:0016301">
    <property type="term" value="F:kinase activity"/>
    <property type="evidence" value="ECO:0007669"/>
    <property type="project" value="UniProtKB-KW"/>
</dbReference>
<dbReference type="CDD" id="cd01672">
    <property type="entry name" value="TMPK"/>
    <property type="match status" value="1"/>
</dbReference>